<dbReference type="Gene3D" id="3.40.50.720">
    <property type="entry name" value="NAD(P)-binding Rossmann-like Domain"/>
    <property type="match status" value="1"/>
</dbReference>
<dbReference type="SMART" id="SM00829">
    <property type="entry name" value="PKS_ER"/>
    <property type="match status" value="1"/>
</dbReference>
<keyword evidence="3" id="KW-1185">Reference proteome</keyword>
<dbReference type="InterPro" id="IPR013154">
    <property type="entry name" value="ADH-like_N"/>
</dbReference>
<dbReference type="PANTHER" id="PTHR45033">
    <property type="match status" value="1"/>
</dbReference>
<sequence>MSTSTDLPKVSRAIVVAEATDSSPKRERYPYDAVLVESAIPELKPGQVLLKINAAGFNHKDLCTHRFSDTVWIRKGLYPGIVVGSPYGGDGAGVVIASATPDDPLLNKRVFLSAGVGWKSHPDVPENPLDAFGGTKMGGTFIEYVAVDRDLLIPSPENLDDVHVAAWPLGGVTAWRAAIINAKVKPGQNILITGIGGGVALLAMQFCLATGANVYVTSGKQEKIDKAIELGAKGGFNYKDDKWPELLGKFLQKDEKGAELDAVIDSGGGPILSQVRPYLKYSGRFVCYGMTAYQEISITMNEVLKNFKFLGSTLGSQKDLGDATDFINKHRIVPIVSHVLEGLESAEEGFTLLDSRDQFGKVIIRLGESNPNAAA</sequence>
<dbReference type="InterPro" id="IPR011032">
    <property type="entry name" value="GroES-like_sf"/>
</dbReference>
<feature type="domain" description="Enoyl reductase (ER)" evidence="1">
    <location>
        <begin position="22"/>
        <end position="364"/>
    </location>
</feature>
<dbReference type="InterPro" id="IPR036291">
    <property type="entry name" value="NAD(P)-bd_dom_sf"/>
</dbReference>
<organism evidence="2 3">
    <name type="scientific">Ephemerocybe angulata</name>
    <dbReference type="NCBI Taxonomy" id="980116"/>
    <lineage>
        <taxon>Eukaryota</taxon>
        <taxon>Fungi</taxon>
        <taxon>Dikarya</taxon>
        <taxon>Basidiomycota</taxon>
        <taxon>Agaricomycotina</taxon>
        <taxon>Agaricomycetes</taxon>
        <taxon>Agaricomycetidae</taxon>
        <taxon>Agaricales</taxon>
        <taxon>Agaricineae</taxon>
        <taxon>Psathyrellaceae</taxon>
        <taxon>Ephemerocybe</taxon>
    </lineage>
</organism>
<dbReference type="InterPro" id="IPR052711">
    <property type="entry name" value="Zinc_ADH-like"/>
</dbReference>
<dbReference type="InterPro" id="IPR020843">
    <property type="entry name" value="ER"/>
</dbReference>
<comment type="caution">
    <text evidence="2">The sequence shown here is derived from an EMBL/GenBank/DDBJ whole genome shotgun (WGS) entry which is preliminary data.</text>
</comment>
<dbReference type="SUPFAM" id="SSF51735">
    <property type="entry name" value="NAD(P)-binding Rossmann-fold domains"/>
    <property type="match status" value="1"/>
</dbReference>
<dbReference type="Pfam" id="PF00107">
    <property type="entry name" value="ADH_zinc_N"/>
    <property type="match status" value="1"/>
</dbReference>
<evidence type="ECO:0000313" key="2">
    <source>
        <dbReference type="EMBL" id="KAF6763690.1"/>
    </source>
</evidence>
<dbReference type="GO" id="GO:0016491">
    <property type="term" value="F:oxidoreductase activity"/>
    <property type="evidence" value="ECO:0007669"/>
    <property type="project" value="InterPro"/>
</dbReference>
<dbReference type="AlphaFoldDB" id="A0A8H6IDQ6"/>
<evidence type="ECO:0000313" key="3">
    <source>
        <dbReference type="Proteomes" id="UP000521943"/>
    </source>
</evidence>
<reference evidence="2 3" key="1">
    <citation type="submission" date="2020-07" db="EMBL/GenBank/DDBJ databases">
        <title>Comparative genomics of pyrophilous fungi reveals a link between fire events and developmental genes.</title>
        <authorList>
            <consortium name="DOE Joint Genome Institute"/>
            <person name="Steindorff A.S."/>
            <person name="Carver A."/>
            <person name="Calhoun S."/>
            <person name="Stillman K."/>
            <person name="Liu H."/>
            <person name="Lipzen A."/>
            <person name="Pangilinan J."/>
            <person name="Labutti K."/>
            <person name="Bruns T.D."/>
            <person name="Grigoriev I.V."/>
        </authorList>
    </citation>
    <scope>NUCLEOTIDE SEQUENCE [LARGE SCALE GENOMIC DNA]</scope>
    <source>
        <strain evidence="2 3">CBS 144469</strain>
    </source>
</reference>
<dbReference type="Pfam" id="PF08240">
    <property type="entry name" value="ADH_N"/>
    <property type="match status" value="1"/>
</dbReference>
<proteinExistence type="predicted"/>
<accession>A0A8H6IDQ6</accession>
<dbReference type="PANTHER" id="PTHR45033:SF3">
    <property type="entry name" value="DEHYDROGENASE, PUTATIVE (AFU_ORTHOLOGUE AFUA_2G13270)-RELATED"/>
    <property type="match status" value="1"/>
</dbReference>
<dbReference type="SUPFAM" id="SSF50129">
    <property type="entry name" value="GroES-like"/>
    <property type="match status" value="1"/>
</dbReference>
<evidence type="ECO:0000259" key="1">
    <source>
        <dbReference type="SMART" id="SM00829"/>
    </source>
</evidence>
<protein>
    <recommendedName>
        <fullName evidence="1">Enoyl reductase (ER) domain-containing protein</fullName>
    </recommendedName>
</protein>
<dbReference type="Gene3D" id="3.90.180.10">
    <property type="entry name" value="Medium-chain alcohol dehydrogenases, catalytic domain"/>
    <property type="match status" value="1"/>
</dbReference>
<dbReference type="InterPro" id="IPR013149">
    <property type="entry name" value="ADH-like_C"/>
</dbReference>
<dbReference type="OrthoDB" id="1706066at2759"/>
<dbReference type="Proteomes" id="UP000521943">
    <property type="component" value="Unassembled WGS sequence"/>
</dbReference>
<gene>
    <name evidence="2" type="ORF">DFP72DRAFT_1040462</name>
</gene>
<name>A0A8H6IDQ6_9AGAR</name>
<dbReference type="EMBL" id="JACGCI010000005">
    <property type="protein sequence ID" value="KAF6763690.1"/>
    <property type="molecule type" value="Genomic_DNA"/>
</dbReference>